<feature type="signal peptide" evidence="1">
    <location>
        <begin position="1"/>
        <end position="15"/>
    </location>
</feature>
<evidence type="ECO:0000256" key="1">
    <source>
        <dbReference type="SAM" id="SignalP"/>
    </source>
</evidence>
<name>A0A1B6L6H8_9HEMI</name>
<organism evidence="2">
    <name type="scientific">Graphocephala atropunctata</name>
    <dbReference type="NCBI Taxonomy" id="36148"/>
    <lineage>
        <taxon>Eukaryota</taxon>
        <taxon>Metazoa</taxon>
        <taxon>Ecdysozoa</taxon>
        <taxon>Arthropoda</taxon>
        <taxon>Hexapoda</taxon>
        <taxon>Insecta</taxon>
        <taxon>Pterygota</taxon>
        <taxon>Neoptera</taxon>
        <taxon>Paraneoptera</taxon>
        <taxon>Hemiptera</taxon>
        <taxon>Auchenorrhyncha</taxon>
        <taxon>Membracoidea</taxon>
        <taxon>Cicadellidae</taxon>
        <taxon>Cicadellinae</taxon>
        <taxon>Cicadellini</taxon>
        <taxon>Graphocephala</taxon>
    </lineage>
</organism>
<proteinExistence type="predicted"/>
<gene>
    <name evidence="2" type="ORF">g.15245</name>
</gene>
<keyword evidence="1" id="KW-0732">Signal</keyword>
<dbReference type="AlphaFoldDB" id="A0A1B6L6H8"/>
<reference evidence="2" key="1">
    <citation type="submission" date="2015-11" db="EMBL/GenBank/DDBJ databases">
        <title>De novo transcriptome assembly of four potential Pierce s Disease insect vectors from Arizona vineyards.</title>
        <authorList>
            <person name="Tassone E.E."/>
        </authorList>
    </citation>
    <scope>NUCLEOTIDE SEQUENCE</scope>
</reference>
<evidence type="ECO:0000313" key="2">
    <source>
        <dbReference type="EMBL" id="JAT19322.1"/>
    </source>
</evidence>
<sequence length="349" mass="39290">MDFFYILAFAGMAAANFGTHDSCRKVDWIDIGIYFAYSNGPIFQNILPDTEENRQLDSVCLTYFPAVDNPDMYLGYESRVYCDGSNIVTSFMVMQISFGVQRIATPFYTFTDHTFGFDGAETYFMYRCSNWGDDFEPFVYGTTFKYETVPLCLLHAIKNVVEGQGLPEQEFYLVPMRLPHKCVTEPICVPPPNPFFNILPEVHYPPAEPFVEELPVIPVSPLESSLNSIPNIPPLSSELFPQAELFIDDIPSIAFPLPEPSFNVPFGNNLPRISISPSGHIFNEILNIHRPLPEPMLNDIPGLSSNFSPLGSFANDFSYPIFNNKHGLGTFSQRPFNSKPGRGRPLPHP</sequence>
<dbReference type="EMBL" id="GEBQ01020655">
    <property type="protein sequence ID" value="JAT19322.1"/>
    <property type="molecule type" value="Transcribed_RNA"/>
</dbReference>
<protein>
    <submittedName>
        <fullName evidence="2">Uncharacterized protein</fullName>
    </submittedName>
</protein>
<feature type="chain" id="PRO_5012362321" evidence="1">
    <location>
        <begin position="16"/>
        <end position="349"/>
    </location>
</feature>
<accession>A0A1B6L6H8</accession>